<accession>A0A6G3XVZ6</accession>
<gene>
    <name evidence="1" type="ORF">G3M58_87835</name>
</gene>
<organism evidence="1">
    <name type="scientific">Streptomyces sp. SID7499</name>
    <dbReference type="NCBI Taxonomy" id="2706086"/>
    <lineage>
        <taxon>Bacteria</taxon>
        <taxon>Bacillati</taxon>
        <taxon>Actinomycetota</taxon>
        <taxon>Actinomycetes</taxon>
        <taxon>Kitasatosporales</taxon>
        <taxon>Streptomycetaceae</taxon>
        <taxon>Streptomyces</taxon>
    </lineage>
</organism>
<dbReference type="EMBL" id="JAAGMN010009464">
    <property type="protein sequence ID" value="NEE21966.1"/>
    <property type="molecule type" value="Genomic_DNA"/>
</dbReference>
<comment type="caution">
    <text evidence="1">The sequence shown here is derived from an EMBL/GenBank/DDBJ whole genome shotgun (WGS) entry which is preliminary data.</text>
</comment>
<reference evidence="1" key="1">
    <citation type="submission" date="2020-01" db="EMBL/GenBank/DDBJ databases">
        <title>Insect and environment-associated Actinomycetes.</title>
        <authorList>
            <person name="Currrie C."/>
            <person name="Chevrette M."/>
            <person name="Carlson C."/>
            <person name="Stubbendieck R."/>
            <person name="Wendt-Pienkowski E."/>
        </authorList>
    </citation>
    <scope>NUCLEOTIDE SEQUENCE</scope>
    <source>
        <strain evidence="1">SID7499</strain>
    </source>
</reference>
<sequence>QPGTPVYGSQGDVDAIVKALSEASRERTAEWRA</sequence>
<evidence type="ECO:0000313" key="1">
    <source>
        <dbReference type="EMBL" id="NEE21966.1"/>
    </source>
</evidence>
<feature type="non-terminal residue" evidence="1">
    <location>
        <position position="1"/>
    </location>
</feature>
<name>A0A6G3XVZ6_9ACTN</name>
<proteinExistence type="predicted"/>
<dbReference type="AlphaFoldDB" id="A0A6G3XVZ6"/>
<protein>
    <submittedName>
        <fullName evidence="1">NADP oxidoreductase</fullName>
    </submittedName>
</protein>